<dbReference type="Proteomes" id="UP000031553">
    <property type="component" value="Unassembled WGS sequence"/>
</dbReference>
<gene>
    <name evidence="2" type="ORF">GLUCOINTEAF2_0202690</name>
</gene>
<dbReference type="AlphaFoldDB" id="A0A0N1FB24"/>
<proteinExistence type="predicted"/>
<organism evidence="2 3">
    <name type="scientific">Komagataeibacter intermedius AF2</name>
    <dbReference type="NCBI Taxonomy" id="1458464"/>
    <lineage>
        <taxon>Bacteria</taxon>
        <taxon>Pseudomonadati</taxon>
        <taxon>Pseudomonadota</taxon>
        <taxon>Alphaproteobacteria</taxon>
        <taxon>Acetobacterales</taxon>
        <taxon>Acetobacteraceae</taxon>
        <taxon>Komagataeibacter</taxon>
    </lineage>
</organism>
<evidence type="ECO:0000313" key="3">
    <source>
        <dbReference type="Proteomes" id="UP000031553"/>
    </source>
</evidence>
<dbReference type="EMBL" id="JUFX02000198">
    <property type="protein sequence ID" value="KPH86541.1"/>
    <property type="molecule type" value="Genomic_DNA"/>
</dbReference>
<comment type="caution">
    <text evidence="2">The sequence shown here is derived from an EMBL/GenBank/DDBJ whole genome shotgun (WGS) entry which is preliminary data.</text>
</comment>
<reference evidence="2 3" key="1">
    <citation type="submission" date="2015-07" db="EMBL/GenBank/DDBJ databases">
        <title>Draft Genome Sequence of Komagataeibacter intermedius Strain AF2, Isolated from Kombucha Tea.</title>
        <authorList>
            <person name="Santos R.A."/>
            <person name="Berretta A.A."/>
            <person name="Barud H.S."/>
            <person name="Ribeiro S.J."/>
            <person name="Gonzalez-Garcia L.N."/>
            <person name="Zucchi T.D."/>
            <person name="Goldman G.H."/>
            <person name="Riano-Pachon D.M."/>
        </authorList>
    </citation>
    <scope>NUCLEOTIDE SEQUENCE [LARGE SCALE GENOMIC DNA]</scope>
    <source>
        <strain evidence="2 3">AF2</strain>
    </source>
</reference>
<sequence length="37" mass="3839">MPRPAGGHNRTEFDRMAGGVPGTRQATTLPHAGVTPP</sequence>
<accession>A0A0N1FB24</accession>
<evidence type="ECO:0000313" key="2">
    <source>
        <dbReference type="EMBL" id="KPH86541.1"/>
    </source>
</evidence>
<protein>
    <submittedName>
        <fullName evidence="2">Uncharacterized protein</fullName>
    </submittedName>
</protein>
<evidence type="ECO:0000256" key="1">
    <source>
        <dbReference type="SAM" id="MobiDB-lite"/>
    </source>
</evidence>
<name>A0A0N1FB24_9PROT</name>
<feature type="region of interest" description="Disordered" evidence="1">
    <location>
        <begin position="1"/>
        <end position="37"/>
    </location>
</feature>